<dbReference type="GO" id="GO:0003677">
    <property type="term" value="F:DNA binding"/>
    <property type="evidence" value="ECO:0007669"/>
    <property type="project" value="TreeGrafter"/>
</dbReference>
<reference evidence="2" key="1">
    <citation type="submission" date="2019-08" db="EMBL/GenBank/DDBJ databases">
        <title>The genome of the North American firefly Photinus pyralis.</title>
        <authorList>
            <consortium name="Photinus pyralis genome working group"/>
            <person name="Fallon T.R."/>
            <person name="Sander Lower S.E."/>
            <person name="Weng J.-K."/>
        </authorList>
    </citation>
    <scope>NUCLEOTIDE SEQUENCE</scope>
    <source>
        <strain evidence="2">TRF0915ILg1</strain>
        <tissue evidence="2">Whole body</tissue>
    </source>
</reference>
<evidence type="ECO:0000313" key="2">
    <source>
        <dbReference type="EMBL" id="KAF2891026.1"/>
    </source>
</evidence>
<dbReference type="InterPro" id="IPR004875">
    <property type="entry name" value="DDE_SF_endonuclease_dom"/>
</dbReference>
<evidence type="ECO:0000259" key="1">
    <source>
        <dbReference type="Pfam" id="PF03184"/>
    </source>
</evidence>
<dbReference type="PANTHER" id="PTHR19303">
    <property type="entry name" value="TRANSPOSON"/>
    <property type="match status" value="1"/>
</dbReference>
<evidence type="ECO:0000313" key="3">
    <source>
        <dbReference type="Proteomes" id="UP000801492"/>
    </source>
</evidence>
<dbReference type="InterPro" id="IPR050863">
    <property type="entry name" value="CenT-Element_Derived"/>
</dbReference>
<dbReference type="GO" id="GO:0005634">
    <property type="term" value="C:nucleus"/>
    <property type="evidence" value="ECO:0007669"/>
    <property type="project" value="TreeGrafter"/>
</dbReference>
<name>A0A8K0CTL4_IGNLU</name>
<sequence length="186" mass="21105">MGWLGASKTFGVPQATLSRKSQGNDKDKELGRYQTTFATDQETDLEATSELAVRNGIDNRFNKKIKMTGELFLHWLKHFKKHANPSPEKKVLVLVDRHSSHVLSYAKETGIVMMSFHPHCTHRLQSLDVTFFAPLKTFYNQEVSKWLRTHPGRVVTQYQTATLFSETYGKAATNQNAVSGFAKTEI</sequence>
<organism evidence="2 3">
    <name type="scientific">Ignelater luminosus</name>
    <name type="common">Cucubano</name>
    <name type="synonym">Pyrophorus luminosus</name>
    <dbReference type="NCBI Taxonomy" id="2038154"/>
    <lineage>
        <taxon>Eukaryota</taxon>
        <taxon>Metazoa</taxon>
        <taxon>Ecdysozoa</taxon>
        <taxon>Arthropoda</taxon>
        <taxon>Hexapoda</taxon>
        <taxon>Insecta</taxon>
        <taxon>Pterygota</taxon>
        <taxon>Neoptera</taxon>
        <taxon>Endopterygota</taxon>
        <taxon>Coleoptera</taxon>
        <taxon>Polyphaga</taxon>
        <taxon>Elateriformia</taxon>
        <taxon>Elateroidea</taxon>
        <taxon>Elateridae</taxon>
        <taxon>Agrypninae</taxon>
        <taxon>Pyrophorini</taxon>
        <taxon>Ignelater</taxon>
    </lineage>
</organism>
<feature type="domain" description="DDE-1" evidence="1">
    <location>
        <begin position="55"/>
        <end position="156"/>
    </location>
</feature>
<dbReference type="EMBL" id="VTPC01040440">
    <property type="protein sequence ID" value="KAF2891026.1"/>
    <property type="molecule type" value="Genomic_DNA"/>
</dbReference>
<dbReference type="Pfam" id="PF03184">
    <property type="entry name" value="DDE_1"/>
    <property type="match status" value="1"/>
</dbReference>
<dbReference type="AlphaFoldDB" id="A0A8K0CTL4"/>
<gene>
    <name evidence="2" type="ORF">ILUMI_15147</name>
</gene>
<dbReference type="PANTHER" id="PTHR19303:SF74">
    <property type="entry name" value="POGO TRANSPOSABLE ELEMENT WITH KRAB DOMAIN"/>
    <property type="match status" value="1"/>
</dbReference>
<protein>
    <recommendedName>
        <fullName evidence="1">DDE-1 domain-containing protein</fullName>
    </recommendedName>
</protein>
<dbReference type="Proteomes" id="UP000801492">
    <property type="component" value="Unassembled WGS sequence"/>
</dbReference>
<dbReference type="OrthoDB" id="6750460at2759"/>
<comment type="caution">
    <text evidence="2">The sequence shown here is derived from an EMBL/GenBank/DDBJ whole genome shotgun (WGS) entry which is preliminary data.</text>
</comment>
<keyword evidence="3" id="KW-1185">Reference proteome</keyword>
<accession>A0A8K0CTL4</accession>
<proteinExistence type="predicted"/>